<reference evidence="6 7" key="1">
    <citation type="submission" date="2020-02" db="EMBL/GenBank/DDBJ databases">
        <authorList>
            <person name="Li G."/>
        </authorList>
    </citation>
    <scope>NUCLEOTIDE SEQUENCE [LARGE SCALE GENOMIC DNA]</scope>
    <source>
        <strain evidence="6 7">DSM 102029</strain>
    </source>
</reference>
<dbReference type="SUPFAM" id="SSF46785">
    <property type="entry name" value="Winged helix' DNA-binding domain"/>
    <property type="match status" value="1"/>
</dbReference>
<dbReference type="AlphaFoldDB" id="A0A6P1YS58"/>
<dbReference type="InterPro" id="IPR008920">
    <property type="entry name" value="TF_FadR/GntR_C"/>
</dbReference>
<evidence type="ECO:0000256" key="1">
    <source>
        <dbReference type="ARBA" id="ARBA00023015"/>
    </source>
</evidence>
<dbReference type="Pfam" id="PF07729">
    <property type="entry name" value="FCD"/>
    <property type="match status" value="1"/>
</dbReference>
<dbReference type="Proteomes" id="UP000464751">
    <property type="component" value="Chromosome"/>
</dbReference>
<evidence type="ECO:0000256" key="3">
    <source>
        <dbReference type="ARBA" id="ARBA00023163"/>
    </source>
</evidence>
<dbReference type="PANTHER" id="PTHR43537:SF53">
    <property type="entry name" value="HTH-TYPE TRANSCRIPTIONAL REPRESSOR NANR"/>
    <property type="match status" value="1"/>
</dbReference>
<evidence type="ECO:0000256" key="4">
    <source>
        <dbReference type="SAM" id="MobiDB-lite"/>
    </source>
</evidence>
<name>A0A6P1YS58_9HYPH</name>
<dbReference type="InterPro" id="IPR036390">
    <property type="entry name" value="WH_DNA-bd_sf"/>
</dbReference>
<sequence length="262" mass="28549">MNPSTANIEEAILSAILAGRINPGTRLGEQKLADLFGVSRTRVREAMMRLETRGIVQVSARRGWFVVEPSAEEAREAFQTRRVIETGLLQTLRSVPPAVVKSLKEHVQIEREAIDSGDVHSRACLLGDFHIHLADALGNRLLTEIIRDLTARTTLISMLYQPTEKAAESSHDHEDIVAALESGNVEAAAQLMDEHIAKVEAGLDLTAKPDPLAGLRELLTPNTFAGTPPSIPHVPILPQARAQSGHGLAATQTRRPPTRKKD</sequence>
<accession>A0A6P1YS58</accession>
<gene>
    <name evidence="6" type="ORF">G3A50_21365</name>
</gene>
<evidence type="ECO:0000256" key="2">
    <source>
        <dbReference type="ARBA" id="ARBA00023125"/>
    </source>
</evidence>
<dbReference type="Pfam" id="PF00392">
    <property type="entry name" value="GntR"/>
    <property type="match status" value="1"/>
</dbReference>
<dbReference type="KEGG" id="apra:G3A50_21365"/>
<protein>
    <submittedName>
        <fullName evidence="6">GntR family transcriptional regulator</fullName>
    </submittedName>
</protein>
<feature type="domain" description="HTH gntR-type" evidence="5">
    <location>
        <begin position="2"/>
        <end position="69"/>
    </location>
</feature>
<dbReference type="InterPro" id="IPR000524">
    <property type="entry name" value="Tscrpt_reg_HTH_GntR"/>
</dbReference>
<dbReference type="SMART" id="SM00895">
    <property type="entry name" value="FCD"/>
    <property type="match status" value="1"/>
</dbReference>
<dbReference type="InterPro" id="IPR011711">
    <property type="entry name" value="GntR_C"/>
</dbReference>
<organism evidence="6 7">
    <name type="scientific">Ancylobacter pratisalsi</name>
    <dbReference type="NCBI Taxonomy" id="1745854"/>
    <lineage>
        <taxon>Bacteria</taxon>
        <taxon>Pseudomonadati</taxon>
        <taxon>Pseudomonadota</taxon>
        <taxon>Alphaproteobacteria</taxon>
        <taxon>Hyphomicrobiales</taxon>
        <taxon>Xanthobacteraceae</taxon>
        <taxon>Ancylobacter</taxon>
    </lineage>
</organism>
<dbReference type="PANTHER" id="PTHR43537">
    <property type="entry name" value="TRANSCRIPTIONAL REGULATOR, GNTR FAMILY"/>
    <property type="match status" value="1"/>
</dbReference>
<dbReference type="Gene3D" id="1.10.10.10">
    <property type="entry name" value="Winged helix-like DNA-binding domain superfamily/Winged helix DNA-binding domain"/>
    <property type="match status" value="1"/>
</dbReference>
<evidence type="ECO:0000313" key="7">
    <source>
        <dbReference type="Proteomes" id="UP000464751"/>
    </source>
</evidence>
<dbReference type="PRINTS" id="PR00035">
    <property type="entry name" value="HTHGNTR"/>
</dbReference>
<evidence type="ECO:0000313" key="6">
    <source>
        <dbReference type="EMBL" id="QIB35972.1"/>
    </source>
</evidence>
<dbReference type="RefSeq" id="WP_163077111.1">
    <property type="nucleotide sequence ID" value="NZ_CP048630.1"/>
</dbReference>
<dbReference type="InterPro" id="IPR036388">
    <property type="entry name" value="WH-like_DNA-bd_sf"/>
</dbReference>
<dbReference type="SMART" id="SM00345">
    <property type="entry name" value="HTH_GNTR"/>
    <property type="match status" value="1"/>
</dbReference>
<proteinExistence type="predicted"/>
<dbReference type="CDD" id="cd07377">
    <property type="entry name" value="WHTH_GntR"/>
    <property type="match status" value="1"/>
</dbReference>
<dbReference type="PROSITE" id="PS50949">
    <property type="entry name" value="HTH_GNTR"/>
    <property type="match status" value="1"/>
</dbReference>
<keyword evidence="3" id="KW-0804">Transcription</keyword>
<dbReference type="Gene3D" id="1.20.120.530">
    <property type="entry name" value="GntR ligand-binding domain-like"/>
    <property type="match status" value="1"/>
</dbReference>
<evidence type="ECO:0000259" key="5">
    <source>
        <dbReference type="PROSITE" id="PS50949"/>
    </source>
</evidence>
<dbReference type="EMBL" id="CP048630">
    <property type="protein sequence ID" value="QIB35972.1"/>
    <property type="molecule type" value="Genomic_DNA"/>
</dbReference>
<dbReference type="GO" id="GO:0003700">
    <property type="term" value="F:DNA-binding transcription factor activity"/>
    <property type="evidence" value="ECO:0007669"/>
    <property type="project" value="InterPro"/>
</dbReference>
<keyword evidence="2" id="KW-0238">DNA-binding</keyword>
<dbReference type="SUPFAM" id="SSF48008">
    <property type="entry name" value="GntR ligand-binding domain-like"/>
    <property type="match status" value="1"/>
</dbReference>
<feature type="region of interest" description="Disordered" evidence="4">
    <location>
        <begin position="241"/>
        <end position="262"/>
    </location>
</feature>
<dbReference type="GO" id="GO:0003677">
    <property type="term" value="F:DNA binding"/>
    <property type="evidence" value="ECO:0007669"/>
    <property type="project" value="UniProtKB-KW"/>
</dbReference>
<keyword evidence="1" id="KW-0805">Transcription regulation</keyword>
<keyword evidence="7" id="KW-1185">Reference proteome</keyword>